<name>A0A6A5DRW9_PERFL</name>
<protein>
    <submittedName>
        <fullName evidence="1">Uncharacterized protein</fullName>
    </submittedName>
</protein>
<dbReference type="Proteomes" id="UP000465112">
    <property type="component" value="Chromosome 19"/>
</dbReference>
<evidence type="ECO:0000313" key="2">
    <source>
        <dbReference type="Proteomes" id="UP000465112"/>
    </source>
</evidence>
<keyword evidence="2" id="KW-1185">Reference proteome</keyword>
<dbReference type="EMBL" id="VHII01000019">
    <property type="protein sequence ID" value="KAF1375957.1"/>
    <property type="molecule type" value="Genomic_DNA"/>
</dbReference>
<accession>A0A6A5DRW9</accession>
<gene>
    <name evidence="1" type="ORF">PFLUV_G00225590</name>
</gene>
<evidence type="ECO:0000313" key="1">
    <source>
        <dbReference type="EMBL" id="KAF1375957.1"/>
    </source>
</evidence>
<comment type="caution">
    <text evidence="1">The sequence shown here is derived from an EMBL/GenBank/DDBJ whole genome shotgun (WGS) entry which is preliminary data.</text>
</comment>
<proteinExistence type="predicted"/>
<dbReference type="AlphaFoldDB" id="A0A6A5DRW9"/>
<organism evidence="1 2">
    <name type="scientific">Perca fluviatilis</name>
    <name type="common">European perch</name>
    <dbReference type="NCBI Taxonomy" id="8168"/>
    <lineage>
        <taxon>Eukaryota</taxon>
        <taxon>Metazoa</taxon>
        <taxon>Chordata</taxon>
        <taxon>Craniata</taxon>
        <taxon>Vertebrata</taxon>
        <taxon>Euteleostomi</taxon>
        <taxon>Actinopterygii</taxon>
        <taxon>Neopterygii</taxon>
        <taxon>Teleostei</taxon>
        <taxon>Neoteleostei</taxon>
        <taxon>Acanthomorphata</taxon>
        <taxon>Eupercaria</taxon>
        <taxon>Perciformes</taxon>
        <taxon>Percoidei</taxon>
        <taxon>Percidae</taxon>
        <taxon>Percinae</taxon>
        <taxon>Perca</taxon>
    </lineage>
</organism>
<sequence length="113" mass="12228">MWAELWCYTNGPSCPTQPTPASAKAPATRRRCSSTPAWLARTVQKGSCFTAPKHYSVTPLHLFNIHEYTPPSNVCVFSVNVCLCVFSLCVKVLSAAAPSSLTTLSFTQAGTMQ</sequence>
<reference evidence="1 2" key="1">
    <citation type="submission" date="2019-06" db="EMBL/GenBank/DDBJ databases">
        <title>A chromosome-scale genome assembly of the European perch, Perca fluviatilis.</title>
        <authorList>
            <person name="Roques C."/>
            <person name="Zahm M."/>
            <person name="Cabau C."/>
            <person name="Klopp C."/>
            <person name="Bouchez O."/>
            <person name="Donnadieu C."/>
            <person name="Kuhl H."/>
            <person name="Gislard M."/>
            <person name="Guendouz S."/>
            <person name="Journot L."/>
            <person name="Haffray P."/>
            <person name="Bestin A."/>
            <person name="Morvezen R."/>
            <person name="Feron R."/>
            <person name="Wen M."/>
            <person name="Jouanno E."/>
            <person name="Herpin A."/>
            <person name="Schartl M."/>
            <person name="Postlethwait J."/>
            <person name="Schaerlinger B."/>
            <person name="Chardard D."/>
            <person name="Lecocq T."/>
            <person name="Poncet C."/>
            <person name="Jaffrelo L."/>
            <person name="Lampietro C."/>
            <person name="Guiguen Y."/>
        </authorList>
    </citation>
    <scope>NUCLEOTIDE SEQUENCE [LARGE SCALE GENOMIC DNA]</scope>
    <source>
        <tissue evidence="1">Blood</tissue>
    </source>
</reference>